<dbReference type="PROSITE" id="PS50966">
    <property type="entry name" value="ZF_SWIM"/>
    <property type="match status" value="1"/>
</dbReference>
<evidence type="ECO:0000313" key="4">
    <source>
        <dbReference type="Proteomes" id="UP000305067"/>
    </source>
</evidence>
<dbReference type="Proteomes" id="UP000305067">
    <property type="component" value="Unassembled WGS sequence"/>
</dbReference>
<evidence type="ECO:0000256" key="1">
    <source>
        <dbReference type="PROSITE-ProRule" id="PRU00325"/>
    </source>
</evidence>
<dbReference type="Pfam" id="PF04434">
    <property type="entry name" value="SWIM"/>
    <property type="match status" value="1"/>
</dbReference>
<dbReference type="PANTHER" id="PTHR28498:SF1">
    <property type="entry name" value="ZINC FINGER SWIM DOMAIN-CONTAINING PROTEIN 7"/>
    <property type="match status" value="1"/>
</dbReference>
<reference evidence="3 4" key="1">
    <citation type="journal article" date="2019" name="Nat. Ecol. Evol.">
        <title>Megaphylogeny resolves global patterns of mushroom evolution.</title>
        <authorList>
            <person name="Varga T."/>
            <person name="Krizsan K."/>
            <person name="Foldi C."/>
            <person name="Dima B."/>
            <person name="Sanchez-Garcia M."/>
            <person name="Sanchez-Ramirez S."/>
            <person name="Szollosi G.J."/>
            <person name="Szarkandi J.G."/>
            <person name="Papp V."/>
            <person name="Albert L."/>
            <person name="Andreopoulos W."/>
            <person name="Angelini C."/>
            <person name="Antonin V."/>
            <person name="Barry K.W."/>
            <person name="Bougher N.L."/>
            <person name="Buchanan P."/>
            <person name="Buyck B."/>
            <person name="Bense V."/>
            <person name="Catcheside P."/>
            <person name="Chovatia M."/>
            <person name="Cooper J."/>
            <person name="Damon W."/>
            <person name="Desjardin D."/>
            <person name="Finy P."/>
            <person name="Geml J."/>
            <person name="Haridas S."/>
            <person name="Hughes K."/>
            <person name="Justo A."/>
            <person name="Karasinski D."/>
            <person name="Kautmanova I."/>
            <person name="Kiss B."/>
            <person name="Kocsube S."/>
            <person name="Kotiranta H."/>
            <person name="LaButti K.M."/>
            <person name="Lechner B.E."/>
            <person name="Liimatainen K."/>
            <person name="Lipzen A."/>
            <person name="Lukacs Z."/>
            <person name="Mihaltcheva S."/>
            <person name="Morgado L.N."/>
            <person name="Niskanen T."/>
            <person name="Noordeloos M.E."/>
            <person name="Ohm R.A."/>
            <person name="Ortiz-Santana B."/>
            <person name="Ovrebo C."/>
            <person name="Racz N."/>
            <person name="Riley R."/>
            <person name="Savchenko A."/>
            <person name="Shiryaev A."/>
            <person name="Soop K."/>
            <person name="Spirin V."/>
            <person name="Szebenyi C."/>
            <person name="Tomsovsky M."/>
            <person name="Tulloss R.E."/>
            <person name="Uehling J."/>
            <person name="Grigoriev I.V."/>
            <person name="Vagvolgyi C."/>
            <person name="Papp T."/>
            <person name="Martin F.M."/>
            <person name="Miettinen O."/>
            <person name="Hibbett D.S."/>
            <person name="Nagy L.G."/>
        </authorList>
    </citation>
    <scope>NUCLEOTIDE SEQUENCE [LARGE SCALE GENOMIC DNA]</scope>
    <source>
        <strain evidence="3 4">CBS 309.79</strain>
    </source>
</reference>
<name>A0A5C3QIM7_9AGAR</name>
<feature type="domain" description="SWIM-type" evidence="2">
    <location>
        <begin position="73"/>
        <end position="120"/>
    </location>
</feature>
<gene>
    <name evidence="3" type="ORF">BDV98DRAFT_604304</name>
</gene>
<sequence length="144" mass="15972">MSTTFPEYLQLIDNLIAQLPTELSSQVFNDLQALLPEQLVLAALDLLDRFQVVKYMYHGVAPQYRALGTTSTYTVFPDVGDAGASPLPAFCSCPSFIYAVLMSETHAMCKHILAVRLAHHFSMFSERPCTLDEIASISAEEEQP</sequence>
<protein>
    <recommendedName>
        <fullName evidence="2">SWIM-type domain-containing protein</fullName>
    </recommendedName>
</protein>
<keyword evidence="4" id="KW-1185">Reference proteome</keyword>
<dbReference type="AlphaFoldDB" id="A0A5C3QIM7"/>
<evidence type="ECO:0000313" key="3">
    <source>
        <dbReference type="EMBL" id="TFL01602.1"/>
    </source>
</evidence>
<dbReference type="OrthoDB" id="337581at2759"/>
<dbReference type="PANTHER" id="PTHR28498">
    <property type="entry name" value="ZINC FINGER SWIM DOMAIN-CONTAINING PROTEIN 7"/>
    <property type="match status" value="1"/>
</dbReference>
<keyword evidence="1" id="KW-0863">Zinc-finger</keyword>
<evidence type="ECO:0000259" key="2">
    <source>
        <dbReference type="PROSITE" id="PS50966"/>
    </source>
</evidence>
<dbReference type="GO" id="GO:0097196">
    <property type="term" value="C:Shu complex"/>
    <property type="evidence" value="ECO:0007669"/>
    <property type="project" value="TreeGrafter"/>
</dbReference>
<accession>A0A5C3QIM7</accession>
<dbReference type="InterPro" id="IPR007527">
    <property type="entry name" value="Znf_SWIM"/>
</dbReference>
<proteinExistence type="predicted"/>
<organism evidence="3 4">
    <name type="scientific">Pterulicium gracile</name>
    <dbReference type="NCBI Taxonomy" id="1884261"/>
    <lineage>
        <taxon>Eukaryota</taxon>
        <taxon>Fungi</taxon>
        <taxon>Dikarya</taxon>
        <taxon>Basidiomycota</taxon>
        <taxon>Agaricomycotina</taxon>
        <taxon>Agaricomycetes</taxon>
        <taxon>Agaricomycetidae</taxon>
        <taxon>Agaricales</taxon>
        <taxon>Pleurotineae</taxon>
        <taxon>Pterulaceae</taxon>
        <taxon>Pterulicium</taxon>
    </lineage>
</organism>
<keyword evidence="1" id="KW-0862">Zinc</keyword>
<dbReference type="GO" id="GO:0000724">
    <property type="term" value="P:double-strand break repair via homologous recombination"/>
    <property type="evidence" value="ECO:0007669"/>
    <property type="project" value="TreeGrafter"/>
</dbReference>
<keyword evidence="1" id="KW-0479">Metal-binding</keyword>
<dbReference type="GO" id="GO:0008270">
    <property type="term" value="F:zinc ion binding"/>
    <property type="evidence" value="ECO:0007669"/>
    <property type="project" value="UniProtKB-KW"/>
</dbReference>
<dbReference type="EMBL" id="ML178824">
    <property type="protein sequence ID" value="TFL01602.1"/>
    <property type="molecule type" value="Genomic_DNA"/>
</dbReference>